<dbReference type="PANTHER" id="PTHR45904">
    <property type="entry name" value="TRNA (URACIL-5-)-METHYLTRANSFERASE"/>
    <property type="match status" value="1"/>
</dbReference>
<proteinExistence type="inferred from homology"/>
<organism evidence="5 6">
    <name type="scientific">Astathelohania contejeani</name>
    <dbReference type="NCBI Taxonomy" id="164912"/>
    <lineage>
        <taxon>Eukaryota</taxon>
        <taxon>Fungi</taxon>
        <taxon>Fungi incertae sedis</taxon>
        <taxon>Microsporidia</taxon>
        <taxon>Astathelohaniidae</taxon>
        <taxon>Astathelohania</taxon>
    </lineage>
</organism>
<dbReference type="Gene3D" id="2.40.50.1070">
    <property type="match status" value="1"/>
</dbReference>
<dbReference type="InterPro" id="IPR029063">
    <property type="entry name" value="SAM-dependent_MTases_sf"/>
</dbReference>
<keyword evidence="2 4" id="KW-0808">Transferase</keyword>
<keyword evidence="1 4" id="KW-0489">Methyltransferase</keyword>
<keyword evidence="3 4" id="KW-0949">S-adenosyl-L-methionine</keyword>
<dbReference type="PANTHER" id="PTHR45904:SF2">
    <property type="entry name" value="TRNA (URACIL-5-)-METHYLTRANSFERASE HOMOLOG A"/>
    <property type="match status" value="1"/>
</dbReference>
<name>A0ABQ7HWI3_9MICR</name>
<gene>
    <name evidence="5" type="primary">TRMT2A</name>
    <name evidence="5" type="ORF">TCON_2262</name>
</gene>
<dbReference type="CDD" id="cd02440">
    <property type="entry name" value="AdoMet_MTases"/>
    <property type="match status" value="1"/>
</dbReference>
<evidence type="ECO:0000313" key="5">
    <source>
        <dbReference type="EMBL" id="KAF7682513.1"/>
    </source>
</evidence>
<evidence type="ECO:0000256" key="1">
    <source>
        <dbReference type="ARBA" id="ARBA00022603"/>
    </source>
</evidence>
<dbReference type="SUPFAM" id="SSF53335">
    <property type="entry name" value="S-adenosyl-L-methionine-dependent methyltransferases"/>
    <property type="match status" value="1"/>
</dbReference>
<dbReference type="Proteomes" id="UP001516464">
    <property type="component" value="Unassembled WGS sequence"/>
</dbReference>
<feature type="active site" description="Nucleophile" evidence="4">
    <location>
        <position position="412"/>
    </location>
</feature>
<feature type="binding site" evidence="4">
    <location>
        <position position="291"/>
    </location>
    <ligand>
        <name>S-adenosyl-L-methionine</name>
        <dbReference type="ChEBI" id="CHEBI:59789"/>
    </ligand>
</feature>
<comment type="caution">
    <text evidence="4">Lacks conserved residue(s) required for the propagation of feature annotation.</text>
</comment>
<comment type="similarity">
    <text evidence="4">Belongs to the class I-like SAM-binding methyltransferase superfamily. RNA M5U methyltransferase family.</text>
</comment>
<keyword evidence="6" id="KW-1185">Reference proteome</keyword>
<reference evidence="5 6" key="1">
    <citation type="submission" date="2019-01" db="EMBL/GenBank/DDBJ databases">
        <title>Genomes sequencing and comparative genomics of infectious freshwater microsporidia, Cucumispora dikerogammari and Thelohania contejeani.</title>
        <authorList>
            <person name="Cormier A."/>
            <person name="Giraud I."/>
            <person name="Wattier R."/>
            <person name="Teixeira M."/>
            <person name="Grandjean F."/>
            <person name="Rigaud T."/>
            <person name="Cordaux R."/>
        </authorList>
    </citation>
    <scope>NUCLEOTIDE SEQUENCE [LARGE SCALE GENOMIC DNA]</scope>
    <source>
        <strain evidence="5">T1</strain>
        <tissue evidence="5">Spores</tissue>
    </source>
</reference>
<evidence type="ECO:0000256" key="3">
    <source>
        <dbReference type="ARBA" id="ARBA00022691"/>
    </source>
</evidence>
<evidence type="ECO:0000256" key="2">
    <source>
        <dbReference type="ARBA" id="ARBA00022679"/>
    </source>
</evidence>
<feature type="binding site" evidence="4">
    <location>
        <position position="384"/>
    </location>
    <ligand>
        <name>S-adenosyl-L-methionine</name>
        <dbReference type="ChEBI" id="CHEBI:59789"/>
    </ligand>
</feature>
<dbReference type="InterPro" id="IPR045850">
    <property type="entry name" value="TRM2_met"/>
</dbReference>
<dbReference type="Gene3D" id="3.40.50.150">
    <property type="entry name" value="Vaccinia Virus protein VP39"/>
    <property type="match status" value="1"/>
</dbReference>
<dbReference type="Pfam" id="PF05958">
    <property type="entry name" value="tRNA_U5-meth_tr"/>
    <property type="match status" value="1"/>
</dbReference>
<dbReference type="InterPro" id="IPR010280">
    <property type="entry name" value="U5_MeTrfase_fam"/>
</dbReference>
<accession>A0ABQ7HWI3</accession>
<dbReference type="EMBL" id="SBIQ01000239">
    <property type="protein sequence ID" value="KAF7682513.1"/>
    <property type="molecule type" value="Genomic_DNA"/>
</dbReference>
<evidence type="ECO:0000256" key="4">
    <source>
        <dbReference type="PROSITE-ProRule" id="PRU01024"/>
    </source>
</evidence>
<evidence type="ECO:0000313" key="6">
    <source>
        <dbReference type="Proteomes" id="UP001516464"/>
    </source>
</evidence>
<sequence length="463" mass="53352">MNYKIKGIPKYYTPGLLKEIICKAIKLEGNNYKLVYKKGSNYAYVHLKVESPIKEEDFVISPKPTVVLKFKKIEEARKEKVKTEVDLKNIDIRDVVTPMWKLDYKDQLDQKSEELTKCFSKLYGKKLYIEKSKQFHRNNCQFAFGFDIEGKPILGFRGTSFVNNKNLVFSIEKCLNVSNNMKTKVNKINELLGEWMIYDRNTGNGYLKLAMMREIGNEEICLVSIKSVDKNPKEIIDVITQFPFNNLFVQFDESNFEGFKQSELLKIRGESALIQEFMGFKFSISPFSFFQTNIFITELLVNKIIKMSSNKRVLLDLCCGTGIFSIVLSKYFTKCIGIDLNESCIKDAIKNKELNSDLNNVKFLIGDVEKTIEYFDEPSTAILDPPRAGVSKKTIQNIRASENIKEIFYISCNYKGAYANIEDLCRAPSNSYKNMPFSIVGIWGFDMFPNTNGVEVLFQLKRE</sequence>
<comment type="caution">
    <text evidence="5">The sequence shown here is derived from an EMBL/GenBank/DDBJ whole genome shotgun (WGS) entry which is preliminary data.</text>
</comment>
<feature type="binding site" evidence="4">
    <location>
        <position position="339"/>
    </location>
    <ligand>
        <name>S-adenosyl-L-methionine</name>
        <dbReference type="ChEBI" id="CHEBI:59789"/>
    </ligand>
</feature>
<protein>
    <submittedName>
        <fullName evidence="5">tRNA (Uracil-5-)-methyltransferase like protein A</fullName>
    </submittedName>
</protein>
<dbReference type="PROSITE" id="PS51687">
    <property type="entry name" value="SAM_MT_RNA_M5U"/>
    <property type="match status" value="1"/>
</dbReference>